<feature type="domain" description="Glycosyltransferase subfamily 4-like N-terminal" evidence="4">
    <location>
        <begin position="25"/>
        <end position="202"/>
    </location>
</feature>
<keyword evidence="1" id="KW-0328">Glycosyltransferase</keyword>
<feature type="domain" description="Glycosyl transferase family 1" evidence="3">
    <location>
        <begin position="224"/>
        <end position="382"/>
    </location>
</feature>
<dbReference type="PANTHER" id="PTHR45947:SF13">
    <property type="entry name" value="TRANSFERASE"/>
    <property type="match status" value="1"/>
</dbReference>
<accession>A0ABY2E147</accession>
<evidence type="ECO:0000256" key="1">
    <source>
        <dbReference type="ARBA" id="ARBA00022676"/>
    </source>
</evidence>
<evidence type="ECO:0000313" key="5">
    <source>
        <dbReference type="EMBL" id="TDE91676.1"/>
    </source>
</evidence>
<dbReference type="RefSeq" id="WP_133108710.1">
    <property type="nucleotide sequence ID" value="NZ_SMNA01000007.1"/>
</dbReference>
<reference evidence="5 6" key="1">
    <citation type="submission" date="2019-03" db="EMBL/GenBank/DDBJ databases">
        <title>Genomic features of bacteria from cold environments.</title>
        <authorList>
            <person name="Shen L."/>
        </authorList>
    </citation>
    <scope>NUCLEOTIDE SEQUENCE [LARGE SCALE GENOMIC DNA]</scope>
    <source>
        <strain evidence="6">T3246-1</strain>
    </source>
</reference>
<keyword evidence="2" id="KW-0808">Transferase</keyword>
<sequence length="411" mass="42461">MSPLRLALVCLHTSPATEPGAGDAGGMNVVVWQQAQALAALGHRVDVITRRSDPAQPEHTTPSPHLTLRFLDAGPAQPLPKGAHEDVVADFGAELARVAELGRFGRYDLIHSHHWFSGVAALPVARSLGTPHVQSFHSIAAPEATPLSAGERPESPGRLAGEAMLARESDLVVAISAAEARTVTGRLGADPDRVVIVGPGVDNNLFHPDLRRPGAGGAGPAPDPGHLLVAGRLHPLKGIDLGIEALALLPEPRPLLVVAGDPASDTAEYAQWLHELARARGVADLVQFAGAQHRADLAALMRTARAVLVTSHSETYGLVALEASASGVPVVAAAGAGGLAEAVLDGVTGLLVPTRVPGDWAAAIERVLTEPGLAGALGGAGRDRALGLDWENSARDLLEAYVSATARRPRS</sequence>
<dbReference type="Proteomes" id="UP000504882">
    <property type="component" value="Unassembled WGS sequence"/>
</dbReference>
<dbReference type="InterPro" id="IPR001296">
    <property type="entry name" value="Glyco_trans_1"/>
</dbReference>
<dbReference type="SUPFAM" id="SSF53756">
    <property type="entry name" value="UDP-Glycosyltransferase/glycogen phosphorylase"/>
    <property type="match status" value="1"/>
</dbReference>
<organism evidence="5 6">
    <name type="scientific">Occultella glacieicola</name>
    <dbReference type="NCBI Taxonomy" id="2518684"/>
    <lineage>
        <taxon>Bacteria</taxon>
        <taxon>Bacillati</taxon>
        <taxon>Actinomycetota</taxon>
        <taxon>Actinomycetes</taxon>
        <taxon>Micrococcales</taxon>
        <taxon>Ruaniaceae</taxon>
        <taxon>Occultella</taxon>
    </lineage>
</organism>
<comment type="caution">
    <text evidence="5">The sequence shown here is derived from an EMBL/GenBank/DDBJ whole genome shotgun (WGS) entry which is preliminary data.</text>
</comment>
<evidence type="ECO:0000313" key="6">
    <source>
        <dbReference type="Proteomes" id="UP000504882"/>
    </source>
</evidence>
<dbReference type="EMBL" id="SMNA01000007">
    <property type="protein sequence ID" value="TDE91676.1"/>
    <property type="molecule type" value="Genomic_DNA"/>
</dbReference>
<name>A0ABY2E147_9MICO</name>
<dbReference type="Gene3D" id="3.40.50.2000">
    <property type="entry name" value="Glycogen Phosphorylase B"/>
    <property type="match status" value="2"/>
</dbReference>
<protein>
    <submittedName>
        <fullName evidence="5">Glycosyltransferase</fullName>
    </submittedName>
</protein>
<gene>
    <name evidence="5" type="ORF">EXU48_16210</name>
</gene>
<proteinExistence type="predicted"/>
<dbReference type="Pfam" id="PF00534">
    <property type="entry name" value="Glycos_transf_1"/>
    <property type="match status" value="1"/>
</dbReference>
<dbReference type="PANTHER" id="PTHR45947">
    <property type="entry name" value="SULFOQUINOVOSYL TRANSFERASE SQD2"/>
    <property type="match status" value="1"/>
</dbReference>
<dbReference type="Pfam" id="PF13439">
    <property type="entry name" value="Glyco_transf_4"/>
    <property type="match status" value="1"/>
</dbReference>
<evidence type="ECO:0000259" key="3">
    <source>
        <dbReference type="Pfam" id="PF00534"/>
    </source>
</evidence>
<evidence type="ECO:0000256" key="2">
    <source>
        <dbReference type="ARBA" id="ARBA00022679"/>
    </source>
</evidence>
<dbReference type="InterPro" id="IPR050194">
    <property type="entry name" value="Glycosyltransferase_grp1"/>
</dbReference>
<evidence type="ECO:0000259" key="4">
    <source>
        <dbReference type="Pfam" id="PF13439"/>
    </source>
</evidence>
<dbReference type="InterPro" id="IPR028098">
    <property type="entry name" value="Glyco_trans_4-like_N"/>
</dbReference>
<keyword evidence="6" id="KW-1185">Reference proteome</keyword>